<reference evidence="8" key="1">
    <citation type="journal article" date="2019" name="bioRxiv">
        <title>The Genome of the Zebra Mussel, Dreissena polymorpha: A Resource for Invasive Species Research.</title>
        <authorList>
            <person name="McCartney M.A."/>
            <person name="Auch B."/>
            <person name="Kono T."/>
            <person name="Mallez S."/>
            <person name="Zhang Y."/>
            <person name="Obille A."/>
            <person name="Becker A."/>
            <person name="Abrahante J.E."/>
            <person name="Garbe J."/>
            <person name="Badalamenti J.P."/>
            <person name="Herman A."/>
            <person name="Mangelson H."/>
            <person name="Liachko I."/>
            <person name="Sullivan S."/>
            <person name="Sone E.D."/>
            <person name="Koren S."/>
            <person name="Silverstein K.A.T."/>
            <person name="Beckman K.B."/>
            <person name="Gohl D.M."/>
        </authorList>
    </citation>
    <scope>NUCLEOTIDE SEQUENCE</scope>
    <source>
        <strain evidence="8">Duluth1</strain>
        <tissue evidence="8">Whole animal</tissue>
    </source>
</reference>
<evidence type="ECO:0000259" key="7">
    <source>
        <dbReference type="Pfam" id="PF00916"/>
    </source>
</evidence>
<feature type="transmembrane region" description="Helical" evidence="6">
    <location>
        <begin position="271"/>
        <end position="293"/>
    </location>
</feature>
<dbReference type="Pfam" id="PF00916">
    <property type="entry name" value="Sulfate_transp"/>
    <property type="match status" value="1"/>
</dbReference>
<protein>
    <recommendedName>
        <fullName evidence="7">SLC26A/SulP transporter domain-containing protein</fullName>
    </recommendedName>
</protein>
<dbReference type="GO" id="GO:0016020">
    <property type="term" value="C:membrane"/>
    <property type="evidence" value="ECO:0007669"/>
    <property type="project" value="UniProtKB-SubCell"/>
</dbReference>
<keyword evidence="3 6" id="KW-1133">Transmembrane helix</keyword>
<feature type="domain" description="SLC26A/SulP transporter" evidence="7">
    <location>
        <begin position="117"/>
        <end position="477"/>
    </location>
</feature>
<dbReference type="InterPro" id="IPR001902">
    <property type="entry name" value="SLC26A/SulP_fam"/>
</dbReference>
<accession>A0A9D4LNM4</accession>
<evidence type="ECO:0000256" key="1">
    <source>
        <dbReference type="ARBA" id="ARBA00004141"/>
    </source>
</evidence>
<dbReference type="PANTHER" id="PTHR11814">
    <property type="entry name" value="SULFATE TRANSPORTER"/>
    <property type="match status" value="1"/>
</dbReference>
<evidence type="ECO:0000256" key="4">
    <source>
        <dbReference type="ARBA" id="ARBA00023136"/>
    </source>
</evidence>
<keyword evidence="9" id="KW-1185">Reference proteome</keyword>
<dbReference type="InterPro" id="IPR011547">
    <property type="entry name" value="SLC26A/SulP_dom"/>
</dbReference>
<dbReference type="AlphaFoldDB" id="A0A9D4LNM4"/>
<name>A0A9D4LNM4_DREPO</name>
<feature type="transmembrane region" description="Helical" evidence="6">
    <location>
        <begin position="313"/>
        <end position="338"/>
    </location>
</feature>
<evidence type="ECO:0000256" key="2">
    <source>
        <dbReference type="ARBA" id="ARBA00022692"/>
    </source>
</evidence>
<dbReference type="EMBL" id="JAIWYP010000002">
    <property type="protein sequence ID" value="KAH3862115.1"/>
    <property type="molecule type" value="Genomic_DNA"/>
</dbReference>
<dbReference type="GO" id="GO:0055085">
    <property type="term" value="P:transmembrane transport"/>
    <property type="evidence" value="ECO:0007669"/>
    <property type="project" value="InterPro"/>
</dbReference>
<feature type="transmembrane region" description="Helical" evidence="6">
    <location>
        <begin position="401"/>
        <end position="424"/>
    </location>
</feature>
<evidence type="ECO:0000256" key="6">
    <source>
        <dbReference type="SAM" id="Phobius"/>
    </source>
</evidence>
<keyword evidence="2 6" id="KW-0812">Transmembrane</keyword>
<proteinExistence type="predicted"/>
<evidence type="ECO:0000256" key="3">
    <source>
        <dbReference type="ARBA" id="ARBA00022989"/>
    </source>
</evidence>
<feature type="region of interest" description="Disordered" evidence="5">
    <location>
        <begin position="30"/>
        <end position="51"/>
    </location>
</feature>
<evidence type="ECO:0000313" key="8">
    <source>
        <dbReference type="EMBL" id="KAH3862115.1"/>
    </source>
</evidence>
<feature type="transmembrane region" description="Helical" evidence="6">
    <location>
        <begin position="134"/>
        <end position="161"/>
    </location>
</feature>
<comment type="subcellular location">
    <subcellularLocation>
        <location evidence="1">Membrane</location>
        <topology evidence="1">Multi-pass membrane protein</topology>
    </subcellularLocation>
</comment>
<keyword evidence="4 6" id="KW-0472">Membrane</keyword>
<evidence type="ECO:0000313" key="9">
    <source>
        <dbReference type="Proteomes" id="UP000828390"/>
    </source>
</evidence>
<feature type="transmembrane region" description="Helical" evidence="6">
    <location>
        <begin position="239"/>
        <end position="259"/>
    </location>
</feature>
<evidence type="ECO:0000256" key="5">
    <source>
        <dbReference type="SAM" id="MobiDB-lite"/>
    </source>
</evidence>
<feature type="transmembrane region" description="Helical" evidence="6">
    <location>
        <begin position="350"/>
        <end position="369"/>
    </location>
</feature>
<dbReference type="Proteomes" id="UP000828390">
    <property type="component" value="Unassembled WGS sequence"/>
</dbReference>
<gene>
    <name evidence="8" type="ORF">DPMN_025078</name>
</gene>
<organism evidence="8 9">
    <name type="scientific">Dreissena polymorpha</name>
    <name type="common">Zebra mussel</name>
    <name type="synonym">Mytilus polymorpha</name>
    <dbReference type="NCBI Taxonomy" id="45954"/>
    <lineage>
        <taxon>Eukaryota</taxon>
        <taxon>Metazoa</taxon>
        <taxon>Spiralia</taxon>
        <taxon>Lophotrochozoa</taxon>
        <taxon>Mollusca</taxon>
        <taxon>Bivalvia</taxon>
        <taxon>Autobranchia</taxon>
        <taxon>Heteroconchia</taxon>
        <taxon>Euheterodonta</taxon>
        <taxon>Imparidentia</taxon>
        <taxon>Neoheterodontei</taxon>
        <taxon>Myida</taxon>
        <taxon>Dreissenoidea</taxon>
        <taxon>Dreissenidae</taxon>
        <taxon>Dreissena</taxon>
    </lineage>
</organism>
<reference evidence="8" key="2">
    <citation type="submission" date="2020-11" db="EMBL/GenBank/DDBJ databases">
        <authorList>
            <person name="McCartney M.A."/>
            <person name="Auch B."/>
            <person name="Kono T."/>
            <person name="Mallez S."/>
            <person name="Becker A."/>
            <person name="Gohl D.M."/>
            <person name="Silverstein K.A.T."/>
            <person name="Koren S."/>
            <person name="Bechman K.B."/>
            <person name="Herman A."/>
            <person name="Abrahante J.E."/>
            <person name="Garbe J."/>
        </authorList>
    </citation>
    <scope>NUCLEOTIDE SEQUENCE</scope>
    <source>
        <strain evidence="8">Duluth1</strain>
        <tissue evidence="8">Whole animal</tissue>
    </source>
</reference>
<comment type="caution">
    <text evidence="8">The sequence shown here is derived from an EMBL/GenBank/DDBJ whole genome shotgun (WGS) entry which is preliminary data.</text>
</comment>
<sequence>MSASAYHNKQRKSVTSEIFRRLSGKSVLETTGPVEMDKLQANQEQRSSEPRPHMLKRWFASVPEADRKYMPVPKSYRKARNKPVQKGYIARALDVIYKRVPIIEFLKTYEFKKNASADLVAGLAATGLHFPQGLAYAIMAGLPPGLGMVSTILPVLIYMIFGSSPHTSIGTNAIASIMIGDMLLEPSLKASMLAASVGGMSDVHLVVNNSSETLNGMNATAASYTLSLESSKGYMDQRIALVSGATLYIGIMFFLMAIFRMGFLATYLSQSFMSGFTTGVAVHIFSSQIALALGLKLPPSEGFGKLVKLYYNVFAHISSVHVPDLLVSLICVAILIAVKIGINEKFKLRIPIPIDFILLVVVTIISYFAQLPSKFDVKSIGVVELGFHAPIMPAMFPVGPLLLYALQIALVTFFLNISVVKILARRNGYEINENIELNAYGMCNILPAFFSILPASVAPPRASLLSAMGAKTTMNGVSYVRHNACFGILLWSVF</sequence>